<evidence type="ECO:0000313" key="8">
    <source>
        <dbReference type="Proteomes" id="UP001198565"/>
    </source>
</evidence>
<dbReference type="RefSeq" id="WP_222973700.1">
    <property type="nucleotide sequence ID" value="NZ_JAINVZ010000002.1"/>
</dbReference>
<accession>A0ABS7QKY8</accession>
<organism evidence="7 8">
    <name type="scientific">Streptantibioticus parmotrematis</name>
    <dbReference type="NCBI Taxonomy" id="2873249"/>
    <lineage>
        <taxon>Bacteria</taxon>
        <taxon>Bacillati</taxon>
        <taxon>Actinomycetota</taxon>
        <taxon>Actinomycetes</taxon>
        <taxon>Kitasatosporales</taxon>
        <taxon>Streptomycetaceae</taxon>
        <taxon>Streptantibioticus</taxon>
    </lineage>
</organism>
<name>A0ABS7QKY8_9ACTN</name>
<evidence type="ECO:0000256" key="1">
    <source>
        <dbReference type="ARBA" id="ARBA00001974"/>
    </source>
</evidence>
<dbReference type="PIRSF" id="PIRSF000350">
    <property type="entry name" value="Mercury_reductase_MerA"/>
    <property type="match status" value="1"/>
</dbReference>
<dbReference type="Pfam" id="PF02852">
    <property type="entry name" value="Pyr_redox_dim"/>
    <property type="match status" value="1"/>
</dbReference>
<dbReference type="InterPro" id="IPR001100">
    <property type="entry name" value="Pyr_nuc-diS_OxRdtase"/>
</dbReference>
<evidence type="ECO:0000259" key="6">
    <source>
        <dbReference type="Pfam" id="PF07992"/>
    </source>
</evidence>
<feature type="domain" description="FAD/NAD(P)-binding" evidence="6">
    <location>
        <begin position="10"/>
        <end position="333"/>
    </location>
</feature>
<keyword evidence="4" id="KW-0274">FAD</keyword>
<comment type="caution">
    <text evidence="7">The sequence shown here is derived from an EMBL/GenBank/DDBJ whole genome shotgun (WGS) entry which is preliminary data.</text>
</comment>
<comment type="similarity">
    <text evidence="2">Belongs to the class-I pyridine nucleotide-disulfide oxidoreductase family.</text>
</comment>
<dbReference type="PANTHER" id="PTHR43014">
    <property type="entry name" value="MERCURIC REDUCTASE"/>
    <property type="match status" value="1"/>
</dbReference>
<dbReference type="Gene3D" id="3.30.390.30">
    <property type="match status" value="1"/>
</dbReference>
<dbReference type="InterPro" id="IPR036188">
    <property type="entry name" value="FAD/NAD-bd_sf"/>
</dbReference>
<feature type="domain" description="Pyridine nucleotide-disulphide oxidoreductase dimerisation" evidence="5">
    <location>
        <begin position="353"/>
        <end position="462"/>
    </location>
</feature>
<dbReference type="EMBL" id="JAINVZ010000002">
    <property type="protein sequence ID" value="MBY8883865.1"/>
    <property type="molecule type" value="Genomic_DNA"/>
</dbReference>
<protein>
    <submittedName>
        <fullName evidence="7">NAD(P)/FAD-dependent oxidoreductase</fullName>
    </submittedName>
</protein>
<dbReference type="PRINTS" id="PR00411">
    <property type="entry name" value="PNDRDTASEI"/>
</dbReference>
<evidence type="ECO:0000256" key="4">
    <source>
        <dbReference type="ARBA" id="ARBA00022827"/>
    </source>
</evidence>
<reference evidence="7 8" key="1">
    <citation type="submission" date="2021-08" db="EMBL/GenBank/DDBJ databases">
        <title>Streptomyces sp. PTM05 isolated from lichen.</title>
        <authorList>
            <person name="Somphong A."/>
            <person name="Phongsopitanun W."/>
            <person name="Tanasupawat S."/>
        </authorList>
    </citation>
    <scope>NUCLEOTIDE SEQUENCE [LARGE SCALE GENOMIC DNA]</scope>
    <source>
        <strain evidence="7 8">Ptm05</strain>
    </source>
</reference>
<evidence type="ECO:0000313" key="7">
    <source>
        <dbReference type="EMBL" id="MBY8883865.1"/>
    </source>
</evidence>
<dbReference type="Proteomes" id="UP001198565">
    <property type="component" value="Unassembled WGS sequence"/>
</dbReference>
<comment type="cofactor">
    <cofactor evidence="1">
        <name>FAD</name>
        <dbReference type="ChEBI" id="CHEBI:57692"/>
    </cofactor>
</comment>
<sequence>MAAGPVDYADVIVVGLGPGGEDAAGRLADAGLDVVGVDERLVGGECPYYGCIPSKIMVRDADLLAEGRRIPGHAGTAMVHPDWHPVARTVREATMDWDDKIAVDRLTGRGVRFLRGTGRLTARDEVTVADGDGNETAIRARRAIVLAVGSEPAVPPVPGLARTPYWTNRDAITAEEPPRSLLVLGGGAIGLELGQAFSRFGTAVTVVEGGPRLLPREEPEAHELLLRVLTEDGLNVHTGAEVGSVEYGDSCGFTMRCARGERFTAQRLLVATGRRTPLAGLGVVAVGVDPDARAIPVDERMRVIAPGGGRPGVWALGDATGKGAFTHVSMYQAELVVRGVLGEGGAPAAYHAVPRVTFTDPEVGAVGLTEAEARQRGLAVRSGFTDLAASSRGYVHQTGNAGFVKVVADMLSGVLVGATAAGPYGGEILGALAVAVHARVPLAVLREQIWAYPTFHRAIGDALKDALAGSPAP</sequence>
<keyword evidence="3" id="KW-0285">Flavoprotein</keyword>
<gene>
    <name evidence="7" type="ORF">K7472_03290</name>
</gene>
<dbReference type="SUPFAM" id="SSF55424">
    <property type="entry name" value="FAD/NAD-linked reductases, dimerisation (C-terminal) domain"/>
    <property type="match status" value="1"/>
</dbReference>
<dbReference type="PRINTS" id="PR00368">
    <property type="entry name" value="FADPNR"/>
</dbReference>
<dbReference type="Gene3D" id="3.50.50.60">
    <property type="entry name" value="FAD/NAD(P)-binding domain"/>
    <property type="match status" value="2"/>
</dbReference>
<dbReference type="SUPFAM" id="SSF51905">
    <property type="entry name" value="FAD/NAD(P)-binding domain"/>
    <property type="match status" value="1"/>
</dbReference>
<keyword evidence="8" id="KW-1185">Reference proteome</keyword>
<evidence type="ECO:0000256" key="3">
    <source>
        <dbReference type="ARBA" id="ARBA00022630"/>
    </source>
</evidence>
<dbReference type="Pfam" id="PF07992">
    <property type="entry name" value="Pyr_redox_2"/>
    <property type="match status" value="1"/>
</dbReference>
<dbReference type="InterPro" id="IPR004099">
    <property type="entry name" value="Pyr_nucl-diS_OxRdtase_dimer"/>
</dbReference>
<dbReference type="InterPro" id="IPR023753">
    <property type="entry name" value="FAD/NAD-binding_dom"/>
</dbReference>
<dbReference type="InterPro" id="IPR016156">
    <property type="entry name" value="FAD/NAD-linked_Rdtase_dimer_sf"/>
</dbReference>
<evidence type="ECO:0000259" key="5">
    <source>
        <dbReference type="Pfam" id="PF02852"/>
    </source>
</evidence>
<proteinExistence type="inferred from homology"/>
<evidence type="ECO:0000256" key="2">
    <source>
        <dbReference type="ARBA" id="ARBA00007532"/>
    </source>
</evidence>
<dbReference type="PANTHER" id="PTHR43014:SF2">
    <property type="entry name" value="MERCURIC REDUCTASE"/>
    <property type="match status" value="1"/>
</dbReference>